<reference evidence="1 2" key="1">
    <citation type="journal article" date="2014" name="PLoS ONE">
        <title>Rumen cellulosomics: divergent fiber-degrading strategies revealed by comparative genome-wide analysis of six ruminococcal strains.</title>
        <authorList>
            <person name="Dassa B."/>
            <person name="Borovok I."/>
            <person name="Ruimy-Israeli V."/>
            <person name="Lamed R."/>
            <person name="Flint H.J."/>
            <person name="Duncan S.H."/>
            <person name="Henrissat B."/>
            <person name="Coutinho P."/>
            <person name="Morrison M."/>
            <person name="Mosoni P."/>
            <person name="Yeoman C.J."/>
            <person name="White B.A."/>
            <person name="Bayer E.A."/>
        </authorList>
    </citation>
    <scope>NUCLEOTIDE SEQUENCE [LARGE SCALE GENOMIC DNA]</scope>
    <source>
        <strain evidence="1 2">007c</strain>
    </source>
</reference>
<accession>W7URL1</accession>
<dbReference type="OrthoDB" id="2095508at2"/>
<dbReference type="PATRIC" id="fig|1341157.4.peg.1273"/>
<dbReference type="EMBL" id="ATAX01000020">
    <property type="protein sequence ID" value="EWM54084.1"/>
    <property type="molecule type" value="Genomic_DNA"/>
</dbReference>
<dbReference type="eggNOG" id="ENOG502ZGH9">
    <property type="taxonomic scope" value="Bacteria"/>
</dbReference>
<name>W7URL1_RUMFL</name>
<dbReference type="RefSeq" id="WP_037298316.1">
    <property type="nucleotide sequence ID" value="NZ_ATAX01000020.1"/>
</dbReference>
<sequence length="146" mass="16719">MAFIYEVVPEKDYDFFISMGLKNCWGNDTLTLSKGSTKWCADRERNAYIVNIGGGYDEMPYFHDLWWNGTVIRMETLCSGSGNYETGVDMIWIIKKIPVPKELLESKDEITGMINEAFSLNSGWCNKKYLKSVTVKIECEPTISED</sequence>
<proteinExistence type="predicted"/>
<dbReference type="AlphaFoldDB" id="W7URL1"/>
<protein>
    <submittedName>
        <fullName evidence="1">Uncharacterized protein</fullName>
    </submittedName>
</protein>
<evidence type="ECO:0000313" key="2">
    <source>
        <dbReference type="Proteomes" id="UP000019365"/>
    </source>
</evidence>
<gene>
    <name evidence="1" type="ORF">RF007C_00645</name>
</gene>
<organism evidence="1 2">
    <name type="scientific">Ruminococcus flavefaciens 007c</name>
    <dbReference type="NCBI Taxonomy" id="1341157"/>
    <lineage>
        <taxon>Bacteria</taxon>
        <taxon>Bacillati</taxon>
        <taxon>Bacillota</taxon>
        <taxon>Clostridia</taxon>
        <taxon>Eubacteriales</taxon>
        <taxon>Oscillospiraceae</taxon>
        <taxon>Ruminococcus</taxon>
    </lineage>
</organism>
<evidence type="ECO:0000313" key="1">
    <source>
        <dbReference type="EMBL" id="EWM54084.1"/>
    </source>
</evidence>
<comment type="caution">
    <text evidence="1">The sequence shown here is derived from an EMBL/GenBank/DDBJ whole genome shotgun (WGS) entry which is preliminary data.</text>
</comment>
<dbReference type="Proteomes" id="UP000019365">
    <property type="component" value="Unassembled WGS sequence"/>
</dbReference>
<keyword evidence="2" id="KW-1185">Reference proteome</keyword>